<accession>A0ABU6IVX7</accession>
<keyword evidence="3" id="KW-1185">Reference proteome</keyword>
<reference evidence="2 3" key="1">
    <citation type="submission" date="2024-01" db="EMBL/GenBank/DDBJ databases">
        <title>novel species in genus Adlercreutzia.</title>
        <authorList>
            <person name="Liu X."/>
        </authorList>
    </citation>
    <scope>NUCLEOTIDE SEQUENCE [LARGE SCALE GENOMIC DNA]</scope>
    <source>
        <strain evidence="2 3">R22</strain>
    </source>
</reference>
<dbReference type="EMBL" id="JAYMFH010000001">
    <property type="protein sequence ID" value="MEC4293982.1"/>
    <property type="molecule type" value="Genomic_DNA"/>
</dbReference>
<comment type="caution">
    <text evidence="2">The sequence shown here is derived from an EMBL/GenBank/DDBJ whole genome shotgun (WGS) entry which is preliminary data.</text>
</comment>
<keyword evidence="1" id="KW-1133">Transmembrane helix</keyword>
<evidence type="ECO:0000313" key="2">
    <source>
        <dbReference type="EMBL" id="MEC4293982.1"/>
    </source>
</evidence>
<evidence type="ECO:0008006" key="4">
    <source>
        <dbReference type="Google" id="ProtNLM"/>
    </source>
</evidence>
<organism evidence="2 3">
    <name type="scientific">Adlercreutzia shanghongiae</name>
    <dbReference type="NCBI Taxonomy" id="3111773"/>
    <lineage>
        <taxon>Bacteria</taxon>
        <taxon>Bacillati</taxon>
        <taxon>Actinomycetota</taxon>
        <taxon>Coriobacteriia</taxon>
        <taxon>Eggerthellales</taxon>
        <taxon>Eggerthellaceae</taxon>
        <taxon>Adlercreutzia</taxon>
    </lineage>
</organism>
<keyword evidence="1" id="KW-0812">Transmembrane</keyword>
<protein>
    <recommendedName>
        <fullName evidence="4">Transmembrane protein</fullName>
    </recommendedName>
</protein>
<evidence type="ECO:0000256" key="1">
    <source>
        <dbReference type="SAM" id="Phobius"/>
    </source>
</evidence>
<name>A0ABU6IVX7_9ACTN</name>
<dbReference type="RefSeq" id="WP_326438642.1">
    <property type="nucleotide sequence ID" value="NZ_JAYMFH010000001.1"/>
</dbReference>
<evidence type="ECO:0000313" key="3">
    <source>
        <dbReference type="Proteomes" id="UP001343724"/>
    </source>
</evidence>
<gene>
    <name evidence="2" type="ORF">VJ920_01495</name>
</gene>
<proteinExistence type="predicted"/>
<feature type="transmembrane region" description="Helical" evidence="1">
    <location>
        <begin position="140"/>
        <end position="160"/>
    </location>
</feature>
<dbReference type="Proteomes" id="UP001343724">
    <property type="component" value="Unassembled WGS sequence"/>
</dbReference>
<sequence>MKSTISTEQYVSDNLDLDGDFRKVKKTKLLNLVSDLRNMPSETARLVTEQFPAAAGNAAASVKSLLDKIPAFLEDESKTHESMMDMLSEDDKRCWERINDPSISEDERERCYQRLEANKNHAHTECSDKRKFKINLYDHSGAILLAAIGVPLTILGVNYMKK</sequence>
<keyword evidence="1" id="KW-0472">Membrane</keyword>